<protein>
    <recommendedName>
        <fullName evidence="4">Halo transducer protein</fullName>
    </recommendedName>
</protein>
<proteinExistence type="predicted"/>
<dbReference type="GeneID" id="67211904"/>
<gene>
    <name evidence="2" type="ORF">ACFFOL_00045</name>
</gene>
<evidence type="ECO:0008006" key="4">
    <source>
        <dbReference type="Google" id="ProtNLM"/>
    </source>
</evidence>
<evidence type="ECO:0000256" key="1">
    <source>
        <dbReference type="SAM" id="MobiDB-lite"/>
    </source>
</evidence>
<dbReference type="AlphaFoldDB" id="A0ABD5MFF4"/>
<feature type="compositionally biased region" description="Acidic residues" evidence="1">
    <location>
        <begin position="220"/>
        <end position="232"/>
    </location>
</feature>
<name>A0ABD5MFF4_9EURY</name>
<evidence type="ECO:0000313" key="2">
    <source>
        <dbReference type="EMBL" id="MFB9822578.1"/>
    </source>
</evidence>
<reference evidence="2" key="1">
    <citation type="submission" date="2024-09" db="EMBL/GenBank/DDBJ databases">
        <authorList>
            <person name="Sun Q."/>
        </authorList>
    </citation>
    <scope>NUCLEOTIDE SEQUENCE [LARGE SCALE GENOMIC DNA]</scope>
    <source>
        <strain evidence="2">JCM 31273</strain>
    </source>
</reference>
<dbReference type="RefSeq" id="WP_222921707.1">
    <property type="nucleotide sequence ID" value="NZ_CP082286.1"/>
</dbReference>
<comment type="caution">
    <text evidence="2">The sequence shown here is derived from an EMBL/GenBank/DDBJ whole genome shotgun (WGS) entry which is preliminary data.</text>
</comment>
<organism evidence="2 3">
    <name type="scientific">Halobaculum roseum</name>
    <dbReference type="NCBI Taxonomy" id="2175149"/>
    <lineage>
        <taxon>Archaea</taxon>
        <taxon>Methanobacteriati</taxon>
        <taxon>Methanobacteriota</taxon>
        <taxon>Stenosarchaea group</taxon>
        <taxon>Halobacteria</taxon>
        <taxon>Halobacteriales</taxon>
        <taxon>Haloferacaceae</taxon>
        <taxon>Halobaculum</taxon>
    </lineage>
</organism>
<dbReference type="Gene3D" id="1.10.287.1490">
    <property type="match status" value="1"/>
</dbReference>
<accession>A0ABD5MFF4</accession>
<keyword evidence="3" id="KW-1185">Reference proteome</keyword>
<sequence>MERAERSEDGRIGSRSVEDIAETVAAADGIDAGDSAEIAATLRGVAVDGVLTGESVDSAMAHLSKVVSTPATRVELSRMEFDSAREDATEVADVPSVAARLDGFAARVGAIESDVETLDADLRDLVDRAEETAVPADPSESEGVELYRIAAEGRRIHAEATRLQGEADELTTEIESFGRWIARPSVRHDELRTDAEELTAAVEALEDDAASLADAVDAADAADAEDATDADDADHGDGDADVADTSARTWFDCTLRRRVLELQAADLRAAAADVTTVDERLGAEPEDPAHEAVRDLTADLEDRLAVTADRLDALARQSWRDRYDRKSEAIDEDLATVEPPVEWGGVLTALEKARAS</sequence>
<feature type="region of interest" description="Disordered" evidence="1">
    <location>
        <begin position="218"/>
        <end position="243"/>
    </location>
</feature>
<dbReference type="Proteomes" id="UP001589595">
    <property type="component" value="Unassembled WGS sequence"/>
</dbReference>
<evidence type="ECO:0000313" key="3">
    <source>
        <dbReference type="Proteomes" id="UP001589595"/>
    </source>
</evidence>
<dbReference type="EMBL" id="JBHMAJ010000001">
    <property type="protein sequence ID" value="MFB9822578.1"/>
    <property type="molecule type" value="Genomic_DNA"/>
</dbReference>